<dbReference type="PROSITE" id="PS50206">
    <property type="entry name" value="RHODANESE_3"/>
    <property type="match status" value="2"/>
</dbReference>
<dbReference type="EC" id="2.8.1.1" evidence="3"/>
<dbReference type="Pfam" id="PF00581">
    <property type="entry name" value="Rhodanese"/>
    <property type="match status" value="2"/>
</dbReference>
<keyword evidence="4" id="KW-1185">Reference proteome</keyword>
<dbReference type="CDD" id="cd01448">
    <property type="entry name" value="TST_Repeat_1"/>
    <property type="match status" value="1"/>
</dbReference>
<feature type="domain" description="Rhodanese" evidence="2">
    <location>
        <begin position="48"/>
        <end position="155"/>
    </location>
</feature>
<evidence type="ECO:0000313" key="3">
    <source>
        <dbReference type="EMBL" id="WPL16581.1"/>
    </source>
</evidence>
<sequence>MRLLSAAMSRAPRALKLTVFVLALALWCLPLLAADLRVSPAWLQARLDQPDVVIVDARAPADFAKGHIVGAVNFPELATYRDQGRDGRLVEPAAMQERLRDLGLTRDTLTVVYDDGALLAAARVFWALEVYGLRNPRLLDRGYLGWEAAGFPTTTTLPRPQPSNYVAEIDPRRIATRFTTRLAMADPRQQIIDARSPDAYRGRVSKARRFGHIPSAINVPVHRHLDEAADGSELRDLAALAAIYADVPKDRRLVLYCDLGRVSAINYIALRELGYQVANYDASWLEWGNDPDLPILGPDGQVAP</sequence>
<gene>
    <name evidence="3" type="primary">rhdA</name>
    <name evidence="3" type="ORF">Thiowin_01548</name>
</gene>
<dbReference type="Proteomes" id="UP001432180">
    <property type="component" value="Chromosome"/>
</dbReference>
<reference evidence="3 4" key="1">
    <citation type="journal article" date="2023" name="Microorganisms">
        <title>Thiorhodovibrio frisius and Trv. litoralis spp. nov., Two Novel Members from a Clade of Fastidious Purple Sulfur Bacteria That Exhibit Unique Red-Shifted Light-Harvesting Capabilities.</title>
        <authorList>
            <person name="Methner A."/>
            <person name="Kuzyk S.B."/>
            <person name="Petersen J."/>
            <person name="Bauer S."/>
            <person name="Brinkmann H."/>
            <person name="Sichau K."/>
            <person name="Wanner G."/>
            <person name="Wolf J."/>
            <person name="Neumann-Schaal M."/>
            <person name="Henke P."/>
            <person name="Tank M."/>
            <person name="Sproer C."/>
            <person name="Bunk B."/>
            <person name="Overmann J."/>
        </authorList>
    </citation>
    <scope>NUCLEOTIDE SEQUENCE [LARGE SCALE GENOMIC DNA]</scope>
    <source>
        <strain evidence="3 4">DSM 6702</strain>
    </source>
</reference>
<feature type="domain" description="Rhodanese" evidence="2">
    <location>
        <begin position="185"/>
        <end position="296"/>
    </location>
</feature>
<dbReference type="RefSeq" id="WP_328987130.1">
    <property type="nucleotide sequence ID" value="NZ_CP121472.1"/>
</dbReference>
<dbReference type="InterPro" id="IPR001763">
    <property type="entry name" value="Rhodanese-like_dom"/>
</dbReference>
<evidence type="ECO:0000313" key="4">
    <source>
        <dbReference type="Proteomes" id="UP001432180"/>
    </source>
</evidence>
<dbReference type="SUPFAM" id="SSF52821">
    <property type="entry name" value="Rhodanese/Cell cycle control phosphatase"/>
    <property type="match status" value="2"/>
</dbReference>
<evidence type="ECO:0000259" key="2">
    <source>
        <dbReference type="PROSITE" id="PS50206"/>
    </source>
</evidence>
<evidence type="ECO:0000256" key="1">
    <source>
        <dbReference type="ARBA" id="ARBA00022737"/>
    </source>
</evidence>
<dbReference type="PANTHER" id="PTHR43855">
    <property type="entry name" value="THIOSULFATE SULFURTRANSFERASE"/>
    <property type="match status" value="1"/>
</dbReference>
<name>A0ABZ0S6G7_9GAMM</name>
<dbReference type="InterPro" id="IPR051126">
    <property type="entry name" value="Thiosulfate_sulfurtransferase"/>
</dbReference>
<dbReference type="GO" id="GO:0004792">
    <property type="term" value="F:thiosulfate-cyanide sulfurtransferase activity"/>
    <property type="evidence" value="ECO:0007669"/>
    <property type="project" value="UniProtKB-EC"/>
</dbReference>
<dbReference type="PANTHER" id="PTHR43855:SF1">
    <property type="entry name" value="THIOSULFATE SULFURTRANSFERASE"/>
    <property type="match status" value="1"/>
</dbReference>
<dbReference type="EMBL" id="CP121472">
    <property type="protein sequence ID" value="WPL16581.1"/>
    <property type="molecule type" value="Genomic_DNA"/>
</dbReference>
<proteinExistence type="predicted"/>
<accession>A0ABZ0S6G7</accession>
<dbReference type="InterPro" id="IPR036873">
    <property type="entry name" value="Rhodanese-like_dom_sf"/>
</dbReference>
<dbReference type="SMART" id="SM00450">
    <property type="entry name" value="RHOD"/>
    <property type="match status" value="2"/>
</dbReference>
<dbReference type="Gene3D" id="3.40.250.10">
    <property type="entry name" value="Rhodanese-like domain"/>
    <property type="match status" value="2"/>
</dbReference>
<protein>
    <submittedName>
        <fullName evidence="3">Thiosulfate sulfurtransferase</fullName>
        <ecNumber evidence="3">2.8.1.1</ecNumber>
    </submittedName>
</protein>
<keyword evidence="3" id="KW-0808">Transferase</keyword>
<keyword evidence="1" id="KW-0677">Repeat</keyword>
<organism evidence="3 4">
    <name type="scientific">Thiorhodovibrio winogradskyi</name>
    <dbReference type="NCBI Taxonomy" id="77007"/>
    <lineage>
        <taxon>Bacteria</taxon>
        <taxon>Pseudomonadati</taxon>
        <taxon>Pseudomonadota</taxon>
        <taxon>Gammaproteobacteria</taxon>
        <taxon>Chromatiales</taxon>
        <taxon>Chromatiaceae</taxon>
        <taxon>Thiorhodovibrio</taxon>
    </lineage>
</organism>